<dbReference type="InterPro" id="IPR015240">
    <property type="entry name" value="tRNA_sdUridine_synth_fam1_C"/>
</dbReference>
<dbReference type="Pfam" id="PF16198">
    <property type="entry name" value="TruB_C_2"/>
    <property type="match status" value="1"/>
</dbReference>
<dbReference type="RefSeq" id="WP_200965959.1">
    <property type="nucleotide sequence ID" value="NZ_BMAQ01000006.1"/>
</dbReference>
<dbReference type="CDD" id="cd02573">
    <property type="entry name" value="PseudoU_synth_EcTruB"/>
    <property type="match status" value="1"/>
</dbReference>
<comment type="function">
    <text evidence="5">Responsible for synthesis of pseudouridine from uracil-55 in the psi GC loop of transfer RNAs.</text>
</comment>
<dbReference type="InterPro" id="IPR002501">
    <property type="entry name" value="PsdUridine_synth_N"/>
</dbReference>
<dbReference type="Pfam" id="PF09157">
    <property type="entry name" value="TruB-C_2"/>
    <property type="match status" value="1"/>
</dbReference>
<dbReference type="InterPro" id="IPR014780">
    <property type="entry name" value="tRNA_psdUridine_synth_TruB"/>
</dbReference>
<dbReference type="Gene3D" id="2.30.130.10">
    <property type="entry name" value="PUA domain"/>
    <property type="match status" value="1"/>
</dbReference>
<feature type="domain" description="Pseudouridine synthase II N-terminal" evidence="6">
    <location>
        <begin position="26"/>
        <end position="178"/>
    </location>
</feature>
<reference evidence="9" key="1">
    <citation type="submission" date="2020-08" db="EMBL/GenBank/DDBJ databases">
        <authorList>
            <person name="Uke A."/>
            <person name="Chhe C."/>
            <person name="Baramee S."/>
            <person name="Kosugi A."/>
        </authorList>
    </citation>
    <scope>NUCLEOTIDE SEQUENCE</scope>
    <source>
        <strain evidence="9">DA-C8</strain>
    </source>
</reference>
<evidence type="ECO:0000256" key="2">
    <source>
        <dbReference type="ARBA" id="ARBA00005642"/>
    </source>
</evidence>
<evidence type="ECO:0000259" key="7">
    <source>
        <dbReference type="Pfam" id="PF09157"/>
    </source>
</evidence>
<comment type="caution">
    <text evidence="9">The sequence shown here is derived from an EMBL/GenBank/DDBJ whole genome shotgun (WGS) entry which is preliminary data.</text>
</comment>
<evidence type="ECO:0000313" key="9">
    <source>
        <dbReference type="EMBL" id="GFR37681.1"/>
    </source>
</evidence>
<feature type="domain" description="tRNA pseudouridine synthase II TruB subfamily 1 C-terminal" evidence="7">
    <location>
        <begin position="241"/>
        <end position="294"/>
    </location>
</feature>
<dbReference type="SUPFAM" id="SSF55120">
    <property type="entry name" value="Pseudouridine synthase"/>
    <property type="match status" value="1"/>
</dbReference>
<dbReference type="GO" id="GO:0003723">
    <property type="term" value="F:RNA binding"/>
    <property type="evidence" value="ECO:0007669"/>
    <property type="project" value="InterPro"/>
</dbReference>
<dbReference type="InterPro" id="IPR032819">
    <property type="entry name" value="TruB_C"/>
</dbReference>
<dbReference type="GO" id="GO:0160148">
    <property type="term" value="F:tRNA pseudouridine(55) synthase activity"/>
    <property type="evidence" value="ECO:0007669"/>
    <property type="project" value="UniProtKB-EC"/>
</dbReference>
<sequence length="300" mass="33973">MDQLEGILAVNKPADWTSHDVVAKVRRLLKMKRIGHTGTLDPAVTGVLPLALGRATRYIEYLQEMPKEYEAEMIVGFATDTEDLSGEVIEQAEEVILSREQVERVIEGFIGEIKQVPPMYSAVRVAGRRLYELAREGVEVERPVRTVQIHRIQLEAVHLEEKYPRMKLRVLCSKGTYIRTLCKDIGRALGYPAVMSKLVRTLSCGIPLDRCWTIEEITEQLEEGTLHARIVPVDQVLTNLPELQIDETTAKRLLQGQRVKRAAGSSPAQGLVRVYDPNQRFVGICKLQRHLIVPHKMNHT</sequence>
<evidence type="ECO:0000313" key="10">
    <source>
        <dbReference type="Proteomes" id="UP000654993"/>
    </source>
</evidence>
<dbReference type="AlphaFoldDB" id="A0A916QFQ2"/>
<dbReference type="InterPro" id="IPR015947">
    <property type="entry name" value="PUA-like_sf"/>
</dbReference>
<dbReference type="InterPro" id="IPR020103">
    <property type="entry name" value="PsdUridine_synth_cat_dom_sf"/>
</dbReference>
<keyword evidence="10" id="KW-1185">Reference proteome</keyword>
<dbReference type="EMBL" id="BMAQ01000006">
    <property type="protein sequence ID" value="GFR37681.1"/>
    <property type="molecule type" value="Genomic_DNA"/>
</dbReference>
<dbReference type="CDD" id="cd21152">
    <property type="entry name" value="PUA_TruB_bacterial"/>
    <property type="match status" value="1"/>
</dbReference>
<dbReference type="Gene3D" id="3.30.2350.10">
    <property type="entry name" value="Pseudouridine synthase"/>
    <property type="match status" value="1"/>
</dbReference>
<accession>A0A916QFQ2</accession>
<evidence type="ECO:0000259" key="8">
    <source>
        <dbReference type="Pfam" id="PF16198"/>
    </source>
</evidence>
<evidence type="ECO:0000256" key="3">
    <source>
        <dbReference type="ARBA" id="ARBA00022694"/>
    </source>
</evidence>
<dbReference type="PANTHER" id="PTHR13767">
    <property type="entry name" value="TRNA-PSEUDOURIDINE SYNTHASE"/>
    <property type="match status" value="1"/>
</dbReference>
<dbReference type="GO" id="GO:1990481">
    <property type="term" value="P:mRNA pseudouridine synthesis"/>
    <property type="evidence" value="ECO:0007669"/>
    <property type="project" value="TreeGrafter"/>
</dbReference>
<comment type="catalytic activity">
    <reaction evidence="1 5">
        <text>uridine(55) in tRNA = pseudouridine(55) in tRNA</text>
        <dbReference type="Rhea" id="RHEA:42532"/>
        <dbReference type="Rhea" id="RHEA-COMP:10101"/>
        <dbReference type="Rhea" id="RHEA-COMP:10102"/>
        <dbReference type="ChEBI" id="CHEBI:65314"/>
        <dbReference type="ChEBI" id="CHEBI:65315"/>
        <dbReference type="EC" id="5.4.99.25"/>
    </reaction>
</comment>
<dbReference type="Proteomes" id="UP000654993">
    <property type="component" value="Unassembled WGS sequence"/>
</dbReference>
<keyword evidence="3 5" id="KW-0819">tRNA processing</keyword>
<dbReference type="InterPro" id="IPR036974">
    <property type="entry name" value="PUA_sf"/>
</dbReference>
<dbReference type="EC" id="5.4.99.25" evidence="5"/>
<comment type="similarity">
    <text evidence="2 5">Belongs to the pseudouridine synthase TruB family. Type 1 subfamily.</text>
</comment>
<dbReference type="FunFam" id="3.30.2350.10:FF:000011">
    <property type="entry name" value="tRNA pseudouridine synthase B"/>
    <property type="match status" value="1"/>
</dbReference>
<evidence type="ECO:0000256" key="4">
    <source>
        <dbReference type="ARBA" id="ARBA00023235"/>
    </source>
</evidence>
<dbReference type="PANTHER" id="PTHR13767:SF2">
    <property type="entry name" value="PSEUDOURIDYLATE SYNTHASE TRUB1"/>
    <property type="match status" value="1"/>
</dbReference>
<feature type="active site" description="Nucleophile" evidence="5">
    <location>
        <position position="41"/>
    </location>
</feature>
<proteinExistence type="inferred from homology"/>
<feature type="domain" description="tRNA pseudouridylate synthase B C-terminal" evidence="8">
    <location>
        <begin position="179"/>
        <end position="237"/>
    </location>
</feature>
<dbReference type="GO" id="GO:0031119">
    <property type="term" value="P:tRNA pseudouridine synthesis"/>
    <property type="evidence" value="ECO:0007669"/>
    <property type="project" value="UniProtKB-UniRule"/>
</dbReference>
<evidence type="ECO:0000256" key="1">
    <source>
        <dbReference type="ARBA" id="ARBA00000385"/>
    </source>
</evidence>
<protein>
    <recommendedName>
        <fullName evidence="5">tRNA pseudouridine synthase B</fullName>
        <ecNumber evidence="5">5.4.99.25</ecNumber>
    </recommendedName>
    <alternativeName>
        <fullName evidence="5">tRNA pseudouridine(55) synthase</fullName>
        <shortName evidence="5">Psi55 synthase</shortName>
    </alternativeName>
    <alternativeName>
        <fullName evidence="5">tRNA pseudouridylate synthase</fullName>
    </alternativeName>
    <alternativeName>
        <fullName evidence="5">tRNA-uridine isomerase</fullName>
    </alternativeName>
</protein>
<gene>
    <name evidence="5 9" type="primary">truB</name>
    <name evidence="9" type="ORF">PRECH8_09770</name>
</gene>
<evidence type="ECO:0000259" key="6">
    <source>
        <dbReference type="Pfam" id="PF01509"/>
    </source>
</evidence>
<reference evidence="9" key="2">
    <citation type="journal article" date="2021" name="Data Brief">
        <title>Draft genome sequence data of the facultative, thermophilic, xylanolytic bacterium Paenibacillus sp. strain DA-C8.</title>
        <authorList>
            <person name="Chhe C."/>
            <person name="Uke A."/>
            <person name="Baramee S."/>
            <person name="Ungkulpasvich U."/>
            <person name="Tachaapaikoon C."/>
            <person name="Pason P."/>
            <person name="Waeonukul R."/>
            <person name="Ratanakhanokchai K."/>
            <person name="Kosugi A."/>
        </authorList>
    </citation>
    <scope>NUCLEOTIDE SEQUENCE</scope>
    <source>
        <strain evidence="9">DA-C8</strain>
    </source>
</reference>
<dbReference type="HAMAP" id="MF_01080">
    <property type="entry name" value="TruB_bact"/>
    <property type="match status" value="1"/>
</dbReference>
<dbReference type="NCBIfam" id="TIGR00431">
    <property type="entry name" value="TruB"/>
    <property type="match status" value="1"/>
</dbReference>
<dbReference type="Pfam" id="PF01509">
    <property type="entry name" value="TruB_N"/>
    <property type="match status" value="1"/>
</dbReference>
<organism evidence="9 10">
    <name type="scientific">Insulibacter thermoxylanivorax</name>
    <dbReference type="NCBI Taxonomy" id="2749268"/>
    <lineage>
        <taxon>Bacteria</taxon>
        <taxon>Bacillati</taxon>
        <taxon>Bacillota</taxon>
        <taxon>Bacilli</taxon>
        <taxon>Bacillales</taxon>
        <taxon>Paenibacillaceae</taxon>
        <taxon>Insulibacter</taxon>
    </lineage>
</organism>
<evidence type="ECO:0000256" key="5">
    <source>
        <dbReference type="HAMAP-Rule" id="MF_01080"/>
    </source>
</evidence>
<name>A0A916QFQ2_9BACL</name>
<keyword evidence="4 5" id="KW-0413">Isomerase</keyword>
<dbReference type="SUPFAM" id="SSF88697">
    <property type="entry name" value="PUA domain-like"/>
    <property type="match status" value="1"/>
</dbReference>